<dbReference type="InterPro" id="IPR002678">
    <property type="entry name" value="DUF34/NIF3"/>
</dbReference>
<sequence length="255" mass="29421">MQAKAIFKIIEKDFSKKLACKWDPTGYQYGKPTTQVNKILVALDLTTAVIKKAVAEKVNLIITHHPFVFNKLKQEKQDVTKKPIFQLLDQYQIVVYATHTNYDSQLANGMNSLILQNLGCQNIINLAHDNIAKQGRLPVPLNYQDIITKLKNIFQIPVVQHNISDLTTKIRTIAICTGAGGSIIHRLTDKIDLFITGEIKWNEWLKFDEQQIPVVCFNHYMENYYTNHFSEYLKGKLPKPIDIIPYQIKNIINYY</sequence>
<dbReference type="PATRIC" id="fig|743698.3.peg.864"/>
<dbReference type="GO" id="GO:0046872">
    <property type="term" value="F:metal ion binding"/>
    <property type="evidence" value="ECO:0007669"/>
    <property type="project" value="UniProtKB-KW"/>
</dbReference>
<dbReference type="NCBIfam" id="TIGR00486">
    <property type="entry name" value="YbgI_SA1388"/>
    <property type="match status" value="1"/>
</dbReference>
<keyword evidence="6" id="KW-1185">Reference proteome</keyword>
<evidence type="ECO:0000313" key="6">
    <source>
        <dbReference type="Proteomes" id="UP000035661"/>
    </source>
</evidence>
<dbReference type="EMBL" id="CP011856">
    <property type="protein sequence ID" value="AKM54418.1"/>
    <property type="molecule type" value="Genomic_DNA"/>
</dbReference>
<dbReference type="Proteomes" id="UP000035661">
    <property type="component" value="Chromosome"/>
</dbReference>
<proteinExistence type="inferred from homology"/>
<dbReference type="InterPro" id="IPR036069">
    <property type="entry name" value="DUF34/NIF3_sf"/>
</dbReference>
<dbReference type="Gene3D" id="3.40.1390.30">
    <property type="entry name" value="NIF3 (NGG1p interacting factor 3)-like"/>
    <property type="match status" value="2"/>
</dbReference>
<feature type="binding site" evidence="4">
    <location>
        <position position="64"/>
    </location>
    <ligand>
        <name>a divalent metal cation</name>
        <dbReference type="ChEBI" id="CHEBI:60240"/>
        <label>2</label>
    </ligand>
</feature>
<dbReference type="RefSeq" id="WP_047791621.1">
    <property type="nucleotide sequence ID" value="NZ_CP011856.1"/>
</dbReference>
<feature type="binding site" evidence="4">
    <location>
        <position position="219"/>
    </location>
    <ligand>
        <name>a divalent metal cation</name>
        <dbReference type="ChEBI" id="CHEBI:60240"/>
        <label>1</label>
    </ligand>
</feature>
<feature type="binding site" evidence="4">
    <location>
        <position position="222"/>
    </location>
    <ligand>
        <name>a divalent metal cation</name>
        <dbReference type="ChEBI" id="CHEBI:60240"/>
        <label>1</label>
    </ligand>
</feature>
<evidence type="ECO:0000256" key="4">
    <source>
        <dbReference type="PIRSR" id="PIRSR602678-1"/>
    </source>
</evidence>
<dbReference type="Pfam" id="PF01784">
    <property type="entry name" value="DUF34_NIF3"/>
    <property type="match status" value="1"/>
</dbReference>
<feature type="binding site" evidence="4">
    <location>
        <position position="65"/>
    </location>
    <ligand>
        <name>a divalent metal cation</name>
        <dbReference type="ChEBI" id="CHEBI:60240"/>
        <label>1</label>
    </ligand>
</feature>
<keyword evidence="3 4" id="KW-0479">Metal-binding</keyword>
<gene>
    <name evidence="5" type="ORF">SERIO_v1c08580</name>
</gene>
<name>A0A0H3XHX8_9MOLU</name>
<accession>A0A0H3XHX8</accession>
<comment type="similarity">
    <text evidence="1">Belongs to the GTP cyclohydrolase I type 2/NIF3 family.</text>
</comment>
<dbReference type="FunFam" id="3.40.1390.30:FF:000001">
    <property type="entry name" value="GTP cyclohydrolase 1 type 2"/>
    <property type="match status" value="1"/>
</dbReference>
<dbReference type="SUPFAM" id="SSF102705">
    <property type="entry name" value="NIF3 (NGG1p interacting factor 3)-like"/>
    <property type="match status" value="1"/>
</dbReference>
<dbReference type="PANTHER" id="PTHR13799:SF14">
    <property type="entry name" value="GTP CYCLOHYDROLASE 1 TYPE 2 HOMOLOG"/>
    <property type="match status" value="1"/>
</dbReference>
<dbReference type="STRING" id="315358.SERIO_v1c08580"/>
<feature type="binding site" evidence="4">
    <location>
        <position position="103"/>
    </location>
    <ligand>
        <name>a divalent metal cation</name>
        <dbReference type="ChEBI" id="CHEBI:60240"/>
        <label>1</label>
    </ligand>
</feature>
<evidence type="ECO:0000256" key="1">
    <source>
        <dbReference type="ARBA" id="ARBA00006964"/>
    </source>
</evidence>
<evidence type="ECO:0000256" key="3">
    <source>
        <dbReference type="ARBA" id="ARBA00022723"/>
    </source>
</evidence>
<reference evidence="5 6" key="1">
    <citation type="journal article" date="2015" name="Genome Biol. Evol.">
        <title>Found and Lost: The Fates of Horizontally Acquired Genes in Arthropod-Symbiotic Spiroplasma.</title>
        <authorList>
            <person name="Lo W.S."/>
            <person name="Gasparich G.E."/>
            <person name="Kuo C.H."/>
        </authorList>
    </citation>
    <scope>NUCLEOTIDE SEQUENCE [LARGE SCALE GENOMIC DNA]</scope>
    <source>
        <strain evidence="6">TDA-040725-5</strain>
    </source>
</reference>
<reference evidence="6" key="2">
    <citation type="submission" date="2015-06" db="EMBL/GenBank/DDBJ databases">
        <title>Complete genome sequence of Spiroplasma eriocheiris TDA-040725-5 (DSM 21848).</title>
        <authorList>
            <person name="Lo W.-S."/>
            <person name="Kuo C.-H."/>
        </authorList>
    </citation>
    <scope>NUCLEOTIDE SEQUENCE [LARGE SCALE GENOMIC DNA]</scope>
    <source>
        <strain evidence="6">TDA-040725-5</strain>
    </source>
</reference>
<dbReference type="GO" id="GO:0005737">
    <property type="term" value="C:cytoplasm"/>
    <property type="evidence" value="ECO:0007669"/>
    <property type="project" value="TreeGrafter"/>
</dbReference>
<evidence type="ECO:0000256" key="2">
    <source>
        <dbReference type="ARBA" id="ARBA00022112"/>
    </source>
</evidence>
<dbReference type="KEGG" id="seri:SERIO_v1c08580"/>
<dbReference type="PANTHER" id="PTHR13799">
    <property type="entry name" value="NGG1 INTERACTING FACTOR 3"/>
    <property type="match status" value="1"/>
</dbReference>
<evidence type="ECO:0000313" key="5">
    <source>
        <dbReference type="EMBL" id="AKM54418.1"/>
    </source>
</evidence>
<dbReference type="AlphaFoldDB" id="A0A0H3XHX8"/>
<protein>
    <recommendedName>
        <fullName evidence="2">GTP cyclohydrolase 1 type 2 homolog</fullName>
    </recommendedName>
</protein>
<organism evidence="5 6">
    <name type="scientific">Spiroplasma eriocheiris</name>
    <dbReference type="NCBI Taxonomy" id="315358"/>
    <lineage>
        <taxon>Bacteria</taxon>
        <taxon>Bacillati</taxon>
        <taxon>Mycoplasmatota</taxon>
        <taxon>Mollicutes</taxon>
        <taxon>Entomoplasmatales</taxon>
        <taxon>Spiroplasmataceae</taxon>
        <taxon>Spiroplasma</taxon>
    </lineage>
</organism>